<keyword evidence="4" id="KW-1185">Reference proteome</keyword>
<sequence length="419" mass="45255">MPTGVITSSRTRRLWRSVGAVLSAALVAMPSASTRDPAPNASACPQPADAADDPAGRRGFWYAIGDRPTEQEIDAAATRYGVVVLNPWETWALERIRQQDPSVVVLVYKDLASTRSYHTDPLPPAGVRYGEADPSWFAVDDAGERIEWDPYPGHWQMAVWDPAYQQRWVDNVVAEVVSAGWDGVLADNDLATLRWYDAGLLAGTASAAETDARLQEGLDGLVTRAGQALRERGRLLVPNTSDARLQDGRWDAHAAFGGAMEENFAHWGTDPGAGFLWDWGRTGWVTQTGQLAGPGLALTVTRAAPGDNRTLLYAYASVLVRGNGDEYWTPSTTAAGDYTQPEWLPEMAVATGPAAADALREPSGAWTRRYTTAWAAVNPTQATVTVVPPRGTVDRNGKSVRSVTLQPTSGVVLRVECGR</sequence>
<keyword evidence="2" id="KW-0732">Signal</keyword>
<evidence type="ECO:0000256" key="1">
    <source>
        <dbReference type="SAM" id="MobiDB-lite"/>
    </source>
</evidence>
<dbReference type="EMBL" id="FNHE01000002">
    <property type="protein sequence ID" value="SDL80565.1"/>
    <property type="molecule type" value="Genomic_DNA"/>
</dbReference>
<protein>
    <submittedName>
        <fullName evidence="3">Hypothetical glycosyl hydrolase family 15</fullName>
    </submittedName>
</protein>
<dbReference type="Proteomes" id="UP000198680">
    <property type="component" value="Unassembled WGS sequence"/>
</dbReference>
<dbReference type="Pfam" id="PF14885">
    <property type="entry name" value="GHL15"/>
    <property type="match status" value="1"/>
</dbReference>
<evidence type="ECO:0000313" key="3">
    <source>
        <dbReference type="EMBL" id="SDL80565.1"/>
    </source>
</evidence>
<dbReference type="InterPro" id="IPR013785">
    <property type="entry name" value="Aldolase_TIM"/>
</dbReference>
<keyword evidence="3" id="KW-0378">Hydrolase</keyword>
<feature type="signal peptide" evidence="2">
    <location>
        <begin position="1"/>
        <end position="34"/>
    </location>
</feature>
<name>A0A1G9N3X7_9ACTN</name>
<reference evidence="4" key="1">
    <citation type="submission" date="2016-10" db="EMBL/GenBank/DDBJ databases">
        <authorList>
            <person name="Varghese N."/>
            <person name="Submissions S."/>
        </authorList>
    </citation>
    <scope>NUCLEOTIDE SEQUENCE [LARGE SCALE GENOMIC DNA]</scope>
    <source>
        <strain evidence="4">DSM 45419</strain>
    </source>
</reference>
<dbReference type="InterPro" id="IPR029455">
    <property type="entry name" value="GHL15"/>
</dbReference>
<gene>
    <name evidence="3" type="ORF">SAMN05660642_00864</name>
</gene>
<dbReference type="AlphaFoldDB" id="A0A1G9N3X7"/>
<feature type="region of interest" description="Disordered" evidence="1">
    <location>
        <begin position="32"/>
        <end position="55"/>
    </location>
</feature>
<feature type="chain" id="PRO_5039076680" evidence="2">
    <location>
        <begin position="35"/>
        <end position="419"/>
    </location>
</feature>
<evidence type="ECO:0000313" key="4">
    <source>
        <dbReference type="Proteomes" id="UP000198680"/>
    </source>
</evidence>
<dbReference type="GO" id="GO:0016787">
    <property type="term" value="F:hydrolase activity"/>
    <property type="evidence" value="ECO:0007669"/>
    <property type="project" value="UniProtKB-KW"/>
</dbReference>
<evidence type="ECO:0000256" key="2">
    <source>
        <dbReference type="SAM" id="SignalP"/>
    </source>
</evidence>
<proteinExistence type="predicted"/>
<dbReference type="Gene3D" id="3.20.20.70">
    <property type="entry name" value="Aldolase class I"/>
    <property type="match status" value="1"/>
</dbReference>
<organism evidence="3 4">
    <name type="scientific">Geodermatophilus siccatus</name>
    <dbReference type="NCBI Taxonomy" id="1137991"/>
    <lineage>
        <taxon>Bacteria</taxon>
        <taxon>Bacillati</taxon>
        <taxon>Actinomycetota</taxon>
        <taxon>Actinomycetes</taxon>
        <taxon>Geodermatophilales</taxon>
        <taxon>Geodermatophilaceae</taxon>
        <taxon>Geodermatophilus</taxon>
    </lineage>
</organism>
<dbReference type="OrthoDB" id="3248299at2"/>
<accession>A0A1G9N3X7</accession>
<dbReference type="STRING" id="1137991.SAMN05660642_00864"/>